<dbReference type="PANTHER" id="PTHR38590">
    <property type="entry name" value="BLL0828 PROTEIN"/>
    <property type="match status" value="1"/>
</dbReference>
<comment type="caution">
    <text evidence="2">The sequence shown here is derived from an EMBL/GenBank/DDBJ whole genome shotgun (WGS) entry which is preliminary data.</text>
</comment>
<evidence type="ECO:0000313" key="3">
    <source>
        <dbReference type="Proteomes" id="UP000248079"/>
    </source>
</evidence>
<dbReference type="Proteomes" id="UP000248079">
    <property type="component" value="Unassembled WGS sequence"/>
</dbReference>
<dbReference type="PANTHER" id="PTHR38590:SF1">
    <property type="entry name" value="BLL0828 PROTEIN"/>
    <property type="match status" value="1"/>
</dbReference>
<dbReference type="Pfam" id="PF04480">
    <property type="entry name" value="DUF559"/>
    <property type="match status" value="1"/>
</dbReference>
<evidence type="ECO:0000313" key="2">
    <source>
        <dbReference type="EMBL" id="PXY01748.1"/>
    </source>
</evidence>
<reference evidence="2 3" key="1">
    <citation type="submission" date="2018-05" db="EMBL/GenBank/DDBJ databases">
        <title>Marinifilum breve JC075T sp. nov., a marine bacterium isolated from Yongle Blue Hole in the South China Sea.</title>
        <authorList>
            <person name="Fu T."/>
        </authorList>
    </citation>
    <scope>NUCLEOTIDE SEQUENCE [LARGE SCALE GENOMIC DNA]</scope>
    <source>
        <strain evidence="2 3">JC075</strain>
    </source>
</reference>
<gene>
    <name evidence="2" type="ORF">DF185_09800</name>
</gene>
<keyword evidence="3" id="KW-1185">Reference proteome</keyword>
<dbReference type="InterPro" id="IPR047216">
    <property type="entry name" value="Endonuclease_DUF559_bact"/>
</dbReference>
<dbReference type="Gene3D" id="3.40.960.10">
    <property type="entry name" value="VSR Endonuclease"/>
    <property type="match status" value="1"/>
</dbReference>
<dbReference type="AlphaFoldDB" id="A0A2V3ZZ94"/>
<protein>
    <recommendedName>
        <fullName evidence="1">DUF559 domain-containing protein</fullName>
    </recommendedName>
</protein>
<proteinExistence type="predicted"/>
<dbReference type="InterPro" id="IPR011335">
    <property type="entry name" value="Restrct_endonuc-II-like"/>
</dbReference>
<organism evidence="2 3">
    <name type="scientific">Marinifilum breve</name>
    <dbReference type="NCBI Taxonomy" id="2184082"/>
    <lineage>
        <taxon>Bacteria</taxon>
        <taxon>Pseudomonadati</taxon>
        <taxon>Bacteroidota</taxon>
        <taxon>Bacteroidia</taxon>
        <taxon>Marinilabiliales</taxon>
        <taxon>Marinifilaceae</taxon>
    </lineage>
</organism>
<accession>A0A2V3ZZ94</accession>
<sequence length="132" mass="15798">MIGYKECLFYNTNPEIHQRAKDLRKNMTPAEKVLWKHIRNRKLGKLKFRRQHPIDIFIADFYCHELKLVIEIDGGIHQLPEHREYDIGRNAEMNDMGIEVIRFTNEEVLNSIEQVLKRINETVKGREPYDVH</sequence>
<dbReference type="RefSeq" id="WP_110360557.1">
    <property type="nucleotide sequence ID" value="NZ_QFLI01000003.1"/>
</dbReference>
<feature type="domain" description="DUF559" evidence="1">
    <location>
        <begin position="16"/>
        <end position="123"/>
    </location>
</feature>
<evidence type="ECO:0000259" key="1">
    <source>
        <dbReference type="Pfam" id="PF04480"/>
    </source>
</evidence>
<dbReference type="SUPFAM" id="SSF52980">
    <property type="entry name" value="Restriction endonuclease-like"/>
    <property type="match status" value="1"/>
</dbReference>
<dbReference type="CDD" id="cd01038">
    <property type="entry name" value="Endonuclease_DUF559"/>
    <property type="match status" value="1"/>
</dbReference>
<dbReference type="OrthoDB" id="9798754at2"/>
<dbReference type="InterPro" id="IPR007569">
    <property type="entry name" value="DUF559"/>
</dbReference>
<name>A0A2V3ZZ94_9BACT</name>
<dbReference type="EMBL" id="QFLI01000003">
    <property type="protein sequence ID" value="PXY01748.1"/>
    <property type="molecule type" value="Genomic_DNA"/>
</dbReference>